<proteinExistence type="predicted"/>
<feature type="transmembrane region" description="Helical" evidence="1">
    <location>
        <begin position="116"/>
        <end position="136"/>
    </location>
</feature>
<organism evidence="2 3">
    <name type="scientific">Fulvivirga imtechensis AK7</name>
    <dbReference type="NCBI Taxonomy" id="1237149"/>
    <lineage>
        <taxon>Bacteria</taxon>
        <taxon>Pseudomonadati</taxon>
        <taxon>Bacteroidota</taxon>
        <taxon>Cytophagia</taxon>
        <taxon>Cytophagales</taxon>
        <taxon>Fulvivirgaceae</taxon>
        <taxon>Fulvivirga</taxon>
    </lineage>
</organism>
<feature type="transmembrane region" description="Helical" evidence="1">
    <location>
        <begin position="142"/>
        <end position="163"/>
    </location>
</feature>
<dbReference type="Proteomes" id="UP000011135">
    <property type="component" value="Unassembled WGS sequence"/>
</dbReference>
<reference evidence="2 3" key="1">
    <citation type="submission" date="2012-12" db="EMBL/GenBank/DDBJ databases">
        <title>Genome assembly of Fulvivirga imtechensis AK7.</title>
        <authorList>
            <person name="Nupur N."/>
            <person name="Khatri I."/>
            <person name="Kumar R."/>
            <person name="Subramanian S."/>
            <person name="Pinnaka A."/>
        </authorList>
    </citation>
    <scope>NUCLEOTIDE SEQUENCE [LARGE SCALE GENOMIC DNA]</scope>
    <source>
        <strain evidence="2 3">AK7</strain>
    </source>
</reference>
<name>L8JX37_9BACT</name>
<evidence type="ECO:0000313" key="3">
    <source>
        <dbReference type="Proteomes" id="UP000011135"/>
    </source>
</evidence>
<keyword evidence="1" id="KW-1133">Transmembrane helix</keyword>
<dbReference type="STRING" id="1237149.C900_01748"/>
<protein>
    <submittedName>
        <fullName evidence="2">Uncharacterized protein</fullName>
    </submittedName>
</protein>
<sequence>MEYSFRNSPNEKVKKVFLNQTGLDLYVDGAKYVIPYCDINGVWLQRPGGICTPRAYSCTLNINDKKPVFISSKNYDEAGDLVEQSNHYNSFVRVLHHHLQKQGRAQYKFGVQPLQYALRVVAIIAILGGFTLSYLYLNINQYLLAVPALLSLFVAVCGLNFCIANFPKGYRPENIPLQLLPSQI</sequence>
<evidence type="ECO:0000313" key="2">
    <source>
        <dbReference type="EMBL" id="ELR72194.1"/>
    </source>
</evidence>
<keyword evidence="3" id="KW-1185">Reference proteome</keyword>
<keyword evidence="1" id="KW-0472">Membrane</keyword>
<dbReference type="AlphaFoldDB" id="L8JX37"/>
<accession>L8JX37</accession>
<keyword evidence="1" id="KW-0812">Transmembrane</keyword>
<gene>
    <name evidence="2" type="ORF">C900_01748</name>
</gene>
<evidence type="ECO:0000256" key="1">
    <source>
        <dbReference type="SAM" id="Phobius"/>
    </source>
</evidence>
<comment type="caution">
    <text evidence="2">The sequence shown here is derived from an EMBL/GenBank/DDBJ whole genome shotgun (WGS) entry which is preliminary data.</text>
</comment>
<dbReference type="EMBL" id="AMZN01000026">
    <property type="protein sequence ID" value="ELR72194.1"/>
    <property type="molecule type" value="Genomic_DNA"/>
</dbReference>